<protein>
    <submittedName>
        <fullName evidence="2">Allantoin racemase</fullName>
    </submittedName>
</protein>
<dbReference type="OrthoDB" id="9791723at2"/>
<sequence length="249" mass="25716">MKLLLINPNRTQAVTDAVLAAARSAARPGTELLAVTGRQGPAIIASRAENALAQQEVLELAAQHATEVDAIVLGVSLDSALWACRELFDVPVVGMTEAGLLMGATLAGRIGVLTYGARMAPLYRELVEQHGLAARLAGIETLEVTPQQTFETPLRVQEAVLCGIERLVQRDGAEAVLLAGAAMASMAPVLQPRASVPLLDGVACAVALAQARVDLALPAARAGSLAPLRGRDVTGITPALAARFRGAAA</sequence>
<dbReference type="GO" id="GO:0047661">
    <property type="term" value="F:amino-acid racemase activity"/>
    <property type="evidence" value="ECO:0007669"/>
    <property type="project" value="InterPro"/>
</dbReference>
<dbReference type="AlphaFoldDB" id="A0A370FCA4"/>
<evidence type="ECO:0000313" key="3">
    <source>
        <dbReference type="Proteomes" id="UP000255265"/>
    </source>
</evidence>
<reference evidence="2 3" key="1">
    <citation type="submission" date="2018-07" db="EMBL/GenBank/DDBJ databases">
        <title>Genomic Encyclopedia of Type Strains, Phase IV (KMG-IV): sequencing the most valuable type-strain genomes for metagenomic binning, comparative biology and taxonomic classification.</title>
        <authorList>
            <person name="Goeker M."/>
        </authorList>
    </citation>
    <scope>NUCLEOTIDE SEQUENCE [LARGE SCALE GENOMIC DNA]</scope>
    <source>
        <strain evidence="2 3">DSM 21352</strain>
    </source>
</reference>
<dbReference type="Proteomes" id="UP000255265">
    <property type="component" value="Unassembled WGS sequence"/>
</dbReference>
<dbReference type="PANTHER" id="PTHR28047:SF5">
    <property type="entry name" value="PROTEIN DCG1"/>
    <property type="match status" value="1"/>
</dbReference>
<keyword evidence="3" id="KW-1185">Reference proteome</keyword>
<dbReference type="STRING" id="433924.NS331_06345"/>
<dbReference type="InterPro" id="IPR053714">
    <property type="entry name" value="Iso_Racemase_Enz_sf"/>
</dbReference>
<dbReference type="InterPro" id="IPR052186">
    <property type="entry name" value="Hydantoin_racemase-like"/>
</dbReference>
<dbReference type="RefSeq" id="WP_114803406.1">
    <property type="nucleotide sequence ID" value="NZ_QQAV01000006.1"/>
</dbReference>
<comment type="caution">
    <text evidence="2">The sequence shown here is derived from an EMBL/GenBank/DDBJ whole genome shotgun (WGS) entry which is preliminary data.</text>
</comment>
<comment type="similarity">
    <text evidence="1">Belongs to the HyuE racemase family.</text>
</comment>
<accession>A0A370FCA4</accession>
<name>A0A370FCA4_9BURK</name>
<dbReference type="Pfam" id="PF01177">
    <property type="entry name" value="Asp_Glu_race"/>
    <property type="match status" value="1"/>
</dbReference>
<dbReference type="EMBL" id="QQAV01000006">
    <property type="protein sequence ID" value="RDI23322.1"/>
    <property type="molecule type" value="Genomic_DNA"/>
</dbReference>
<organism evidence="2 3">
    <name type="scientific">Pseudacidovorax intermedius</name>
    <dbReference type="NCBI Taxonomy" id="433924"/>
    <lineage>
        <taxon>Bacteria</taxon>
        <taxon>Pseudomonadati</taxon>
        <taxon>Pseudomonadota</taxon>
        <taxon>Betaproteobacteria</taxon>
        <taxon>Burkholderiales</taxon>
        <taxon>Comamonadaceae</taxon>
        <taxon>Pseudacidovorax</taxon>
    </lineage>
</organism>
<dbReference type="PANTHER" id="PTHR28047">
    <property type="entry name" value="PROTEIN DCG1"/>
    <property type="match status" value="1"/>
</dbReference>
<dbReference type="Gene3D" id="3.40.50.12500">
    <property type="match status" value="1"/>
</dbReference>
<dbReference type="InterPro" id="IPR015942">
    <property type="entry name" value="Asp/Glu/hydantoin_racemase"/>
</dbReference>
<gene>
    <name evidence="2" type="ORF">DFR41_10624</name>
</gene>
<evidence type="ECO:0000256" key="1">
    <source>
        <dbReference type="ARBA" id="ARBA00038414"/>
    </source>
</evidence>
<proteinExistence type="inferred from homology"/>
<evidence type="ECO:0000313" key="2">
    <source>
        <dbReference type="EMBL" id="RDI23322.1"/>
    </source>
</evidence>